<dbReference type="Gene3D" id="3.30.160.270">
    <property type="match status" value="1"/>
</dbReference>
<dbReference type="InterPro" id="IPR013785">
    <property type="entry name" value="Aldolase_TIM"/>
</dbReference>
<dbReference type="NCBIfam" id="NF002087">
    <property type="entry name" value="PRK00915.1-4"/>
    <property type="match status" value="1"/>
</dbReference>
<accession>A0A1G5S085</accession>
<dbReference type="RefSeq" id="WP_092590824.1">
    <property type="nucleotide sequence ID" value="NZ_FMWL01000008.1"/>
</dbReference>
<feature type="region of interest" description="Regulatory domain" evidence="11">
    <location>
        <begin position="399"/>
        <end position="519"/>
    </location>
</feature>
<comment type="pathway">
    <text evidence="1 11">Amino-acid biosynthesis; L-leucine biosynthesis; L-leucine from 3-methyl-2-oxobutanoate: step 1/4.</text>
</comment>
<evidence type="ECO:0000256" key="10">
    <source>
        <dbReference type="ARBA" id="ARBA00023304"/>
    </source>
</evidence>
<dbReference type="InterPro" id="IPR005671">
    <property type="entry name" value="LeuA_bact_synth"/>
</dbReference>
<dbReference type="EC" id="2.3.3.13" evidence="3 11"/>
<comment type="cofactor">
    <cofactor evidence="11">
        <name>Mn(2+)</name>
        <dbReference type="ChEBI" id="CHEBI:29035"/>
    </cofactor>
</comment>
<comment type="subunit">
    <text evidence="11">Homodimer.</text>
</comment>
<evidence type="ECO:0000313" key="13">
    <source>
        <dbReference type="EMBL" id="SCZ79666.1"/>
    </source>
</evidence>
<dbReference type="Pfam" id="PF00682">
    <property type="entry name" value="HMGL-like"/>
    <property type="match status" value="1"/>
</dbReference>
<feature type="binding site" evidence="11">
    <location>
        <position position="210"/>
    </location>
    <ligand>
        <name>Mn(2+)</name>
        <dbReference type="ChEBI" id="CHEBI:29035"/>
    </ligand>
</feature>
<feature type="domain" description="Pyruvate carboxyltransferase" evidence="12">
    <location>
        <begin position="11"/>
        <end position="273"/>
    </location>
</feature>
<dbReference type="UniPathway" id="UPA00048">
    <property type="reaction ID" value="UER00070"/>
</dbReference>
<proteinExistence type="inferred from homology"/>
<dbReference type="Gene3D" id="1.10.238.260">
    <property type="match status" value="1"/>
</dbReference>
<dbReference type="FunFam" id="3.30.160.270:FF:000003">
    <property type="entry name" value="2-isopropylmalate synthase"/>
    <property type="match status" value="1"/>
</dbReference>
<dbReference type="GO" id="GO:0009098">
    <property type="term" value="P:L-leucine biosynthetic process"/>
    <property type="evidence" value="ECO:0007669"/>
    <property type="project" value="UniProtKB-UniRule"/>
</dbReference>
<dbReference type="GO" id="GO:0030145">
    <property type="term" value="F:manganese ion binding"/>
    <property type="evidence" value="ECO:0007669"/>
    <property type="project" value="UniProtKB-UniRule"/>
</dbReference>
<evidence type="ECO:0000256" key="6">
    <source>
        <dbReference type="ARBA" id="ARBA00022605"/>
    </source>
</evidence>
<evidence type="ECO:0000259" key="12">
    <source>
        <dbReference type="PROSITE" id="PS50991"/>
    </source>
</evidence>
<dbReference type="InterPro" id="IPR000891">
    <property type="entry name" value="PYR_CT"/>
</dbReference>
<feature type="binding site" evidence="11">
    <location>
        <position position="244"/>
    </location>
    <ligand>
        <name>Mn(2+)</name>
        <dbReference type="ChEBI" id="CHEBI:29035"/>
    </ligand>
</feature>
<evidence type="ECO:0000256" key="8">
    <source>
        <dbReference type="ARBA" id="ARBA00022723"/>
    </source>
</evidence>
<dbReference type="AlphaFoldDB" id="A0A1G5S085"/>
<dbReference type="NCBIfam" id="NF002085">
    <property type="entry name" value="PRK00915.1-2"/>
    <property type="match status" value="1"/>
</dbReference>
<sequence length="519" mass="56747">MSTIIQPEKTIKIFDTTLRDGEQSPGCSMTLKEKIDMARQLEKMKVDIIEAGFAIASPGDFESVQTIAKELKETSVASLARALEKDIDTAWEAVKYAKRPRIHTFIATSDIHMQYKLKMDPEAVLERAVAMVKYAKRYCEDIEFSAEDATRSNPEFLHRIFEAVIKAGATTLNVPDTVGYTTPMEYSSLISGIREKVDGIHKVDISVHCHNDLGLAVANSLAAVKAGATQVECTVNGIGERAGNAALEEIAMGLATRYDYYGIKTGIDTTQIARSSKLLTAITGVSVQPNKAIVGANAFAHESGIHQHGMLANASTYEIMTPESVGLRTNAMVLGKHSGRHAFEDRLKTLGYELSKEEINRAFDDFKMLADKKKTVDDRDIEALLQDDVMNLEEHNKYKLQRFIINSGNTITSTATIALEIEGKVFEEVSAGDGPVDASYKAVEKMIKTGATLEDYKIQSITEAEDAQGEAVVKLKKGSRAVTGRGLSTDIIEASILAYLNAAQKLESISDEPPIRVIS</sequence>
<evidence type="ECO:0000256" key="11">
    <source>
        <dbReference type="HAMAP-Rule" id="MF_01025"/>
    </source>
</evidence>
<evidence type="ECO:0000313" key="14">
    <source>
        <dbReference type="Proteomes" id="UP000199208"/>
    </source>
</evidence>
<dbReference type="STRING" id="1120920.SAMN03080599_01881"/>
<evidence type="ECO:0000256" key="1">
    <source>
        <dbReference type="ARBA" id="ARBA00004689"/>
    </source>
</evidence>
<dbReference type="InterPro" id="IPR050073">
    <property type="entry name" value="2-IPM_HCS-like"/>
</dbReference>
<organism evidence="13 14">
    <name type="scientific">Acidaminobacter hydrogenoformans DSM 2784</name>
    <dbReference type="NCBI Taxonomy" id="1120920"/>
    <lineage>
        <taxon>Bacteria</taxon>
        <taxon>Bacillati</taxon>
        <taxon>Bacillota</taxon>
        <taxon>Clostridia</taxon>
        <taxon>Peptostreptococcales</taxon>
        <taxon>Acidaminobacteraceae</taxon>
        <taxon>Acidaminobacter</taxon>
    </lineage>
</organism>
<keyword evidence="7 11" id="KW-0808">Transferase</keyword>
<dbReference type="InterPro" id="IPR036230">
    <property type="entry name" value="LeuA_allosteric_dom_sf"/>
</dbReference>
<dbReference type="PANTHER" id="PTHR10277">
    <property type="entry name" value="HOMOCITRATE SYNTHASE-RELATED"/>
    <property type="match status" value="1"/>
</dbReference>
<dbReference type="GO" id="GO:0005737">
    <property type="term" value="C:cytoplasm"/>
    <property type="evidence" value="ECO:0007669"/>
    <property type="project" value="UniProtKB-UniRule"/>
</dbReference>
<protein>
    <recommendedName>
        <fullName evidence="4 11">2-isopropylmalate synthase</fullName>
        <ecNumber evidence="3 11">2.3.3.13</ecNumber>
    </recommendedName>
    <alternativeName>
        <fullName evidence="11">Alpha-IPM synthase</fullName>
    </alternativeName>
    <alternativeName>
        <fullName evidence="11">Alpha-isopropylmalate synthase</fullName>
    </alternativeName>
</protein>
<dbReference type="SUPFAM" id="SSF51569">
    <property type="entry name" value="Aldolase"/>
    <property type="match status" value="1"/>
</dbReference>
<keyword evidence="14" id="KW-1185">Reference proteome</keyword>
<dbReference type="EMBL" id="FMWL01000008">
    <property type="protein sequence ID" value="SCZ79666.1"/>
    <property type="molecule type" value="Genomic_DNA"/>
</dbReference>
<dbReference type="PROSITE" id="PS00815">
    <property type="entry name" value="AIPM_HOMOCIT_SYNTH_1"/>
    <property type="match status" value="1"/>
</dbReference>
<dbReference type="Pfam" id="PF22617">
    <property type="entry name" value="HCS_D2"/>
    <property type="match status" value="1"/>
</dbReference>
<dbReference type="InterPro" id="IPR013709">
    <property type="entry name" value="2-isopropylmalate_synth_dimer"/>
</dbReference>
<evidence type="ECO:0000256" key="9">
    <source>
        <dbReference type="ARBA" id="ARBA00023211"/>
    </source>
</evidence>
<keyword evidence="8 11" id="KW-0479">Metal-binding</keyword>
<dbReference type="FunFam" id="3.20.20.70:FF:000010">
    <property type="entry name" value="2-isopropylmalate synthase"/>
    <property type="match status" value="1"/>
</dbReference>
<keyword evidence="9 11" id="KW-0464">Manganese</keyword>
<dbReference type="FunFam" id="1.10.238.260:FF:000001">
    <property type="entry name" value="2-isopropylmalate synthase"/>
    <property type="match status" value="1"/>
</dbReference>
<dbReference type="GO" id="GO:0003985">
    <property type="term" value="F:acetyl-CoA C-acetyltransferase activity"/>
    <property type="evidence" value="ECO:0007669"/>
    <property type="project" value="UniProtKB-UniRule"/>
</dbReference>
<feature type="binding site" evidence="11">
    <location>
        <position position="208"/>
    </location>
    <ligand>
        <name>Mn(2+)</name>
        <dbReference type="ChEBI" id="CHEBI:29035"/>
    </ligand>
</feature>
<reference evidence="13 14" key="1">
    <citation type="submission" date="2016-10" db="EMBL/GenBank/DDBJ databases">
        <authorList>
            <person name="de Groot N.N."/>
        </authorList>
    </citation>
    <scope>NUCLEOTIDE SEQUENCE [LARGE SCALE GENOMIC DNA]</scope>
    <source>
        <strain evidence="13 14">DSM 2784</strain>
    </source>
</reference>
<dbReference type="InterPro" id="IPR054691">
    <property type="entry name" value="LeuA/HCS_post-cat"/>
</dbReference>
<keyword evidence="5 11" id="KW-0432">Leucine biosynthesis</keyword>
<evidence type="ECO:0000256" key="3">
    <source>
        <dbReference type="ARBA" id="ARBA00012973"/>
    </source>
</evidence>
<name>A0A1G5S085_9FIRM</name>
<dbReference type="GO" id="GO:0003852">
    <property type="term" value="F:2-isopropylmalate synthase activity"/>
    <property type="evidence" value="ECO:0007669"/>
    <property type="project" value="UniProtKB-UniRule"/>
</dbReference>
<dbReference type="SUPFAM" id="SSF110921">
    <property type="entry name" value="2-isopropylmalate synthase LeuA, allosteric (dimerisation) domain"/>
    <property type="match status" value="1"/>
</dbReference>
<keyword evidence="6 11" id="KW-0028">Amino-acid biosynthesis</keyword>
<dbReference type="Pfam" id="PF08502">
    <property type="entry name" value="LeuA_dimer"/>
    <property type="match status" value="1"/>
</dbReference>
<dbReference type="Proteomes" id="UP000199208">
    <property type="component" value="Unassembled WGS sequence"/>
</dbReference>
<evidence type="ECO:0000256" key="7">
    <source>
        <dbReference type="ARBA" id="ARBA00022679"/>
    </source>
</evidence>
<keyword evidence="10 11" id="KW-0100">Branched-chain amino acid biosynthesis</keyword>
<dbReference type="NCBIfam" id="TIGR00973">
    <property type="entry name" value="leuA_bact"/>
    <property type="match status" value="1"/>
</dbReference>
<keyword evidence="11" id="KW-0963">Cytoplasm</keyword>
<dbReference type="PROSITE" id="PS00816">
    <property type="entry name" value="AIPM_HOMOCIT_SYNTH_2"/>
    <property type="match status" value="1"/>
</dbReference>
<dbReference type="Gene3D" id="3.20.20.70">
    <property type="entry name" value="Aldolase class I"/>
    <property type="match status" value="1"/>
</dbReference>
<dbReference type="CDD" id="cd07940">
    <property type="entry name" value="DRE_TIM_IPMS"/>
    <property type="match status" value="1"/>
</dbReference>
<evidence type="ECO:0000256" key="2">
    <source>
        <dbReference type="ARBA" id="ARBA00009396"/>
    </source>
</evidence>
<comment type="similarity">
    <text evidence="2 11">Belongs to the alpha-IPM synthase/homocitrate synthase family. LeuA type 1 subfamily.</text>
</comment>
<dbReference type="NCBIfam" id="NF002086">
    <property type="entry name" value="PRK00915.1-3"/>
    <property type="match status" value="1"/>
</dbReference>
<evidence type="ECO:0000256" key="4">
    <source>
        <dbReference type="ARBA" id="ARBA00018198"/>
    </source>
</evidence>
<evidence type="ECO:0000256" key="5">
    <source>
        <dbReference type="ARBA" id="ARBA00022430"/>
    </source>
</evidence>
<dbReference type="HAMAP" id="MF_01025">
    <property type="entry name" value="LeuA_type1"/>
    <property type="match status" value="1"/>
</dbReference>
<dbReference type="InterPro" id="IPR002034">
    <property type="entry name" value="AIPM/Hcit_synth_CS"/>
</dbReference>
<comment type="function">
    <text evidence="11">Catalyzes the condensation of the acetyl group of acetyl-CoA with 3-methyl-2-oxobutanoate (2-ketoisovalerate) to form 3-carboxy-3-hydroxy-4-methylpentanoate (2-isopropylmalate).</text>
</comment>
<gene>
    <name evidence="11" type="primary">leuA</name>
    <name evidence="13" type="ORF">SAMN03080599_01881</name>
</gene>
<dbReference type="PANTHER" id="PTHR10277:SF9">
    <property type="entry name" value="2-ISOPROPYLMALATE SYNTHASE 1, CHLOROPLASTIC-RELATED"/>
    <property type="match status" value="1"/>
</dbReference>
<feature type="binding site" evidence="11">
    <location>
        <position position="20"/>
    </location>
    <ligand>
        <name>Mn(2+)</name>
        <dbReference type="ChEBI" id="CHEBI:29035"/>
    </ligand>
</feature>
<comment type="catalytic activity">
    <reaction evidence="11">
        <text>3-methyl-2-oxobutanoate + acetyl-CoA + H2O = (2S)-2-isopropylmalate + CoA + H(+)</text>
        <dbReference type="Rhea" id="RHEA:21524"/>
        <dbReference type="ChEBI" id="CHEBI:1178"/>
        <dbReference type="ChEBI" id="CHEBI:11851"/>
        <dbReference type="ChEBI" id="CHEBI:15377"/>
        <dbReference type="ChEBI" id="CHEBI:15378"/>
        <dbReference type="ChEBI" id="CHEBI:57287"/>
        <dbReference type="ChEBI" id="CHEBI:57288"/>
        <dbReference type="EC" id="2.3.3.13"/>
    </reaction>
</comment>
<dbReference type="SMART" id="SM00917">
    <property type="entry name" value="LeuA_dimer"/>
    <property type="match status" value="1"/>
</dbReference>
<dbReference type="OrthoDB" id="9804858at2"/>
<dbReference type="PROSITE" id="PS50991">
    <property type="entry name" value="PYR_CT"/>
    <property type="match status" value="1"/>
</dbReference>